<reference evidence="1 2" key="1">
    <citation type="submission" date="2017-07" db="EMBL/GenBank/DDBJ databases">
        <title>Fictibacillus sp. nov. GDSW-R2A3 Genome sequencing and assembly.</title>
        <authorList>
            <person name="Mayilraj S."/>
        </authorList>
    </citation>
    <scope>NUCLEOTIDE SEQUENCE [LARGE SCALE GENOMIC DNA]</scope>
    <source>
        <strain evidence="1 2">GDSW-R2A3</strain>
    </source>
</reference>
<sequence length="93" mass="10933">MIIRTGKVYDNSNGYFFYPAVWRDEFGIKVGDTVGIDSLQGEVVIDKRERKYKRKILDRGKVNIPLELRVQLQDVCYEILIEQDKERVILTPK</sequence>
<keyword evidence="2" id="KW-1185">Reference proteome</keyword>
<name>A0A235F8Z5_9BACL</name>
<evidence type="ECO:0000313" key="2">
    <source>
        <dbReference type="Proteomes" id="UP000215059"/>
    </source>
</evidence>
<dbReference type="RefSeq" id="WP_094252990.1">
    <property type="nucleotide sequence ID" value="NZ_JBHLXL010000001.1"/>
</dbReference>
<dbReference type="OrthoDB" id="2968588at2"/>
<organism evidence="1 2">
    <name type="scientific">Fictibacillus aquaticus</name>
    <dbReference type="NCBI Taxonomy" id="2021314"/>
    <lineage>
        <taxon>Bacteria</taxon>
        <taxon>Bacillati</taxon>
        <taxon>Bacillota</taxon>
        <taxon>Bacilli</taxon>
        <taxon>Bacillales</taxon>
        <taxon>Fictibacillaceae</taxon>
        <taxon>Fictibacillus</taxon>
    </lineage>
</organism>
<comment type="caution">
    <text evidence="1">The sequence shown here is derived from an EMBL/GenBank/DDBJ whole genome shotgun (WGS) entry which is preliminary data.</text>
</comment>
<evidence type="ECO:0000313" key="1">
    <source>
        <dbReference type="EMBL" id="OYD57639.1"/>
    </source>
</evidence>
<evidence type="ECO:0008006" key="3">
    <source>
        <dbReference type="Google" id="ProtNLM"/>
    </source>
</evidence>
<accession>A0A235F8Z5</accession>
<protein>
    <recommendedName>
        <fullName evidence="3">SpoVT-AbrB domain-containing protein</fullName>
    </recommendedName>
</protein>
<gene>
    <name evidence="1" type="ORF">CGZ90_13320</name>
</gene>
<dbReference type="EMBL" id="NOII01000003">
    <property type="protein sequence ID" value="OYD57639.1"/>
    <property type="molecule type" value="Genomic_DNA"/>
</dbReference>
<dbReference type="AlphaFoldDB" id="A0A235F8Z5"/>
<dbReference type="Proteomes" id="UP000215059">
    <property type="component" value="Unassembled WGS sequence"/>
</dbReference>
<proteinExistence type="predicted"/>